<evidence type="ECO:0000313" key="2">
    <source>
        <dbReference type="Proteomes" id="UP000279833"/>
    </source>
</evidence>
<reference evidence="1 2" key="2">
    <citation type="submission" date="2018-11" db="EMBL/GenBank/DDBJ databases">
        <authorList>
            <consortium name="Pathogen Informatics"/>
        </authorList>
    </citation>
    <scope>NUCLEOTIDE SEQUENCE [LARGE SCALE GENOMIC DNA]</scope>
    <source>
        <strain evidence="1">Dakar</strain>
        <strain evidence="2">Dakar, Senegal</strain>
    </source>
</reference>
<reference evidence="3" key="1">
    <citation type="submission" date="2016-06" db="UniProtKB">
        <authorList>
            <consortium name="WormBaseParasite"/>
        </authorList>
    </citation>
    <scope>IDENTIFICATION</scope>
</reference>
<accession>A0A183KWU9</accession>
<proteinExistence type="predicted"/>
<organism evidence="3">
    <name type="scientific">Schistosoma curassoni</name>
    <dbReference type="NCBI Taxonomy" id="6186"/>
    <lineage>
        <taxon>Eukaryota</taxon>
        <taxon>Metazoa</taxon>
        <taxon>Spiralia</taxon>
        <taxon>Lophotrochozoa</taxon>
        <taxon>Platyhelminthes</taxon>
        <taxon>Trematoda</taxon>
        <taxon>Digenea</taxon>
        <taxon>Strigeidida</taxon>
        <taxon>Schistosomatoidea</taxon>
        <taxon>Schistosomatidae</taxon>
        <taxon>Schistosoma</taxon>
    </lineage>
</organism>
<gene>
    <name evidence="1" type="ORF">SCUD_LOCUS19543</name>
</gene>
<evidence type="ECO:0000313" key="1">
    <source>
        <dbReference type="EMBL" id="VDP69465.1"/>
    </source>
</evidence>
<dbReference type="EMBL" id="UZAK01042717">
    <property type="protein sequence ID" value="VDP69465.1"/>
    <property type="molecule type" value="Genomic_DNA"/>
</dbReference>
<dbReference type="WBParaSite" id="SCUD_0001954601-mRNA-1">
    <property type="protein sequence ID" value="SCUD_0001954601-mRNA-1"/>
    <property type="gene ID" value="SCUD_0001954601"/>
</dbReference>
<keyword evidence="2" id="KW-1185">Reference proteome</keyword>
<evidence type="ECO:0000313" key="3">
    <source>
        <dbReference type="WBParaSite" id="SCUD_0001954601-mRNA-1"/>
    </source>
</evidence>
<sequence>MSGGVAYNYRRRHQTWITTSSHQGTMDTLRAIQHKRSCDRNILIKIVLSSKFQAFLDLLNGEGTNIERNWKGIKEAINSTCHEVLGHKKHHHKEWITVDTLKKIQERRNKKAAINTSRTRGEEVKAQSEYTELNKQVTRIIRTDKRKYVEDLAMTVEKIVREENILNTGKSFEQVFTHGDDVGQMAFLPPLGRSDHAVILSKFLAGIACQTVAPARPNIWKADMQAINSAASAENLEIDSKASVQEAWTLFRQLYNRVNQPYIAWTVTMKKKHGHPWIGQDIRRLLRQK</sequence>
<dbReference type="STRING" id="6186.A0A183KWU9"/>
<protein>
    <submittedName>
        <fullName evidence="3">Myb_DNA-bind_3 domain-containing protein</fullName>
    </submittedName>
</protein>
<name>A0A183KWU9_9TREM</name>
<dbReference type="AlphaFoldDB" id="A0A183KWU9"/>
<dbReference type="Proteomes" id="UP000279833">
    <property type="component" value="Unassembled WGS sequence"/>
</dbReference>